<accession>A0A645CN15</accession>
<dbReference type="GO" id="GO:0006002">
    <property type="term" value="P:fructose 6-phosphate metabolic process"/>
    <property type="evidence" value="ECO:0007669"/>
    <property type="project" value="TreeGrafter"/>
</dbReference>
<dbReference type="Gene3D" id="3.40.50.10490">
    <property type="entry name" value="Glucose-6-phosphate isomerase like protein, domain 1"/>
    <property type="match status" value="2"/>
</dbReference>
<dbReference type="EMBL" id="VSSQ01028644">
    <property type="protein sequence ID" value="MPM78440.1"/>
    <property type="molecule type" value="Genomic_DNA"/>
</dbReference>
<organism evidence="3">
    <name type="scientific">bioreactor metagenome</name>
    <dbReference type="NCBI Taxonomy" id="1076179"/>
    <lineage>
        <taxon>unclassified sequences</taxon>
        <taxon>metagenomes</taxon>
        <taxon>ecological metagenomes</taxon>
    </lineage>
</organism>
<dbReference type="GO" id="GO:0097367">
    <property type="term" value="F:carbohydrate derivative binding"/>
    <property type="evidence" value="ECO:0007669"/>
    <property type="project" value="InterPro"/>
</dbReference>
<dbReference type="AlphaFoldDB" id="A0A645CN15"/>
<dbReference type="GO" id="GO:0006047">
    <property type="term" value="P:UDP-N-acetylglucosamine metabolic process"/>
    <property type="evidence" value="ECO:0007669"/>
    <property type="project" value="TreeGrafter"/>
</dbReference>
<dbReference type="Pfam" id="PF01380">
    <property type="entry name" value="SIS"/>
    <property type="match status" value="2"/>
</dbReference>
<dbReference type="GO" id="GO:0004360">
    <property type="term" value="F:glutamine-fructose-6-phosphate transaminase (isomerizing) activity"/>
    <property type="evidence" value="ECO:0007669"/>
    <property type="project" value="UniProtKB-EC"/>
</dbReference>
<dbReference type="PANTHER" id="PTHR10937:SF0">
    <property type="entry name" value="GLUTAMINE--FRUCTOSE-6-PHOSPHATE TRANSAMINASE (ISOMERIZING)"/>
    <property type="match status" value="1"/>
</dbReference>
<dbReference type="PANTHER" id="PTHR10937">
    <property type="entry name" value="GLUCOSAMINE--FRUCTOSE-6-PHOSPHATE AMINOTRANSFERASE, ISOMERIZING"/>
    <property type="match status" value="1"/>
</dbReference>
<dbReference type="FunFam" id="3.40.50.10490:FF:000002">
    <property type="entry name" value="Glutamine--fructose-6-phosphate aminotransferase [isomerizing]"/>
    <property type="match status" value="1"/>
</dbReference>
<name>A0A645CN15_9ZZZZ</name>
<dbReference type="SUPFAM" id="SSF53697">
    <property type="entry name" value="SIS domain"/>
    <property type="match status" value="1"/>
</dbReference>
<dbReference type="NCBIfam" id="NF001484">
    <property type="entry name" value="PRK00331.1"/>
    <property type="match status" value="1"/>
</dbReference>
<dbReference type="CDD" id="cd05008">
    <property type="entry name" value="SIS_GlmS_GlmD_1"/>
    <property type="match status" value="1"/>
</dbReference>
<keyword evidence="3" id="KW-0808">Transferase</keyword>
<keyword evidence="1" id="KW-0677">Repeat</keyword>
<dbReference type="InterPro" id="IPR005855">
    <property type="entry name" value="GFAT"/>
</dbReference>
<dbReference type="InterPro" id="IPR001347">
    <property type="entry name" value="SIS_dom"/>
</dbReference>
<sequence length="366" mass="41574">MSQKNGFEHYMLKEIYEQPQIIRNMLQKRVKEDYILMNELTRVNIDLKNAERVYIVACGSAYHAGMVGKYVIEELCKIPVEVDYASEFRYREPLMNKHTPVIFISQSGETADTLASLRLANEKGATTIGIVNVKDSSIARECDCVLYTEAGTEIAVATTKGYTSQLMMLYLFALNIMQLKNDISKEALSRFIRQLKNIPQKMDNIIYDTSDILTLADEYYTKENIFFIGRNMDYALSLEGSLKLKEISYINSQAYPAGELKHGTIALIDDQSLVIALCANKRLLPKTVSNVEETTARGAQIICLTPRENQELFDSRTKFIFIEKMDDILMPLVEIIPLQLFAYYVAKNKGADIDMPKNLAKSVTVE</sequence>
<dbReference type="PROSITE" id="PS51464">
    <property type="entry name" value="SIS"/>
    <property type="match status" value="2"/>
</dbReference>
<feature type="domain" description="SIS" evidence="2">
    <location>
        <begin position="43"/>
        <end position="182"/>
    </location>
</feature>
<gene>
    <name evidence="3" type="primary">glmS_46</name>
    <name evidence="3" type="ORF">SDC9_125451</name>
</gene>
<dbReference type="GO" id="GO:0005829">
    <property type="term" value="C:cytosol"/>
    <property type="evidence" value="ECO:0007669"/>
    <property type="project" value="TreeGrafter"/>
</dbReference>
<comment type="caution">
    <text evidence="3">The sequence shown here is derived from an EMBL/GenBank/DDBJ whole genome shotgun (WGS) entry which is preliminary data.</text>
</comment>
<dbReference type="EC" id="2.6.1.16" evidence="3"/>
<dbReference type="FunFam" id="3.40.50.10490:FF:000001">
    <property type="entry name" value="Glutamine--fructose-6-phosphate aminotransferase [isomerizing]"/>
    <property type="match status" value="1"/>
</dbReference>
<dbReference type="InterPro" id="IPR035466">
    <property type="entry name" value="GlmS/AgaS_SIS"/>
</dbReference>
<evidence type="ECO:0000259" key="2">
    <source>
        <dbReference type="PROSITE" id="PS51464"/>
    </source>
</evidence>
<reference evidence="3" key="1">
    <citation type="submission" date="2019-08" db="EMBL/GenBank/DDBJ databases">
        <authorList>
            <person name="Kucharzyk K."/>
            <person name="Murdoch R.W."/>
            <person name="Higgins S."/>
            <person name="Loffler F."/>
        </authorList>
    </citation>
    <scope>NUCLEOTIDE SEQUENCE</scope>
</reference>
<dbReference type="GO" id="GO:0006487">
    <property type="term" value="P:protein N-linked glycosylation"/>
    <property type="evidence" value="ECO:0007669"/>
    <property type="project" value="TreeGrafter"/>
</dbReference>
<dbReference type="InterPro" id="IPR046348">
    <property type="entry name" value="SIS_dom_sf"/>
</dbReference>
<feature type="domain" description="SIS" evidence="2">
    <location>
        <begin position="215"/>
        <end position="356"/>
    </location>
</feature>
<dbReference type="CDD" id="cd05009">
    <property type="entry name" value="SIS_GlmS_GlmD_2"/>
    <property type="match status" value="1"/>
</dbReference>
<evidence type="ECO:0000313" key="3">
    <source>
        <dbReference type="EMBL" id="MPM78440.1"/>
    </source>
</evidence>
<proteinExistence type="predicted"/>
<protein>
    <submittedName>
        <fullName evidence="3">Glutamine--fructose-6-phosphate aminotransferase [isomerizing]</fullName>
        <ecNumber evidence="3">2.6.1.16</ecNumber>
    </submittedName>
</protein>
<dbReference type="GO" id="GO:0046349">
    <property type="term" value="P:amino sugar biosynthetic process"/>
    <property type="evidence" value="ECO:0007669"/>
    <property type="project" value="UniProtKB-ARBA"/>
</dbReference>
<keyword evidence="3" id="KW-0032">Aminotransferase</keyword>
<dbReference type="NCBIfam" id="TIGR01135">
    <property type="entry name" value="glmS"/>
    <property type="match status" value="1"/>
</dbReference>
<evidence type="ECO:0000256" key="1">
    <source>
        <dbReference type="ARBA" id="ARBA00022737"/>
    </source>
</evidence>
<dbReference type="InterPro" id="IPR035490">
    <property type="entry name" value="GlmS/FrlB_SIS"/>
</dbReference>